<dbReference type="InterPro" id="IPR036365">
    <property type="entry name" value="PGBD-like_sf"/>
</dbReference>
<feature type="region of interest" description="Disordered" evidence="1">
    <location>
        <begin position="42"/>
        <end position="90"/>
    </location>
</feature>
<dbReference type="InterPro" id="IPR002477">
    <property type="entry name" value="Peptidoglycan-bd-like"/>
</dbReference>
<keyword evidence="2" id="KW-0472">Membrane</keyword>
<dbReference type="OrthoDB" id="3268648at2"/>
<keyword evidence="2" id="KW-0812">Transmembrane</keyword>
<evidence type="ECO:0000313" key="4">
    <source>
        <dbReference type="EMBL" id="RZQ61844.1"/>
    </source>
</evidence>
<protein>
    <submittedName>
        <fullName evidence="4">Peptidoglycan-binding protein</fullName>
    </submittedName>
</protein>
<organism evidence="4 5">
    <name type="scientific">Amycolatopsis suaedae</name>
    <dbReference type="NCBI Taxonomy" id="2510978"/>
    <lineage>
        <taxon>Bacteria</taxon>
        <taxon>Bacillati</taxon>
        <taxon>Actinomycetota</taxon>
        <taxon>Actinomycetes</taxon>
        <taxon>Pseudonocardiales</taxon>
        <taxon>Pseudonocardiaceae</taxon>
        <taxon>Amycolatopsis</taxon>
    </lineage>
</organism>
<feature type="compositionally biased region" description="Low complexity" evidence="1">
    <location>
        <begin position="49"/>
        <end position="58"/>
    </location>
</feature>
<sequence length="365" mass="37645">MSEHDGPAQVRRGKRTRWLVVGLVVVAVLATGTVVVLSQVASGSDGNRPAAAPPAATAQIEKSDLAERETASGTIGYGTARQLPAGRKPGTLTWLPGVGEKIERGGKVYEIDAKPVPLFYGATPFFRDLADGMTNGPDVKVLEENLRDLGFGGFGKPDEKFTAATANAIKKWQKKNKLDETGTVKPGDVVVQPGAVRVSEVSAQLGGEATGNLLKVTGTERAVVVELDADKQAMAKVGSKVDVQISGGNKTTGTVTAVAPKAPGDNQGMPGQESESKLEVTVAVDDPGDVDTGSAEVAFTTGKREGVLTVPVGALLALVEGGYAVEVVEPAGRRLLPVDPGLFADGKVEIKGNGLAEGMKVVTTS</sequence>
<dbReference type="InterPro" id="IPR036366">
    <property type="entry name" value="PGBDSf"/>
</dbReference>
<dbReference type="Proteomes" id="UP000292003">
    <property type="component" value="Unassembled WGS sequence"/>
</dbReference>
<feature type="transmembrane region" description="Helical" evidence="2">
    <location>
        <begin position="18"/>
        <end position="38"/>
    </location>
</feature>
<reference evidence="4 5" key="1">
    <citation type="submission" date="2019-02" db="EMBL/GenBank/DDBJ databases">
        <title>Draft genome sequence of Amycolatopsis sp. 8-3EHSu isolated from roots of Suaeda maritima.</title>
        <authorList>
            <person name="Duangmal K."/>
            <person name="Chantavorakit T."/>
        </authorList>
    </citation>
    <scope>NUCLEOTIDE SEQUENCE [LARGE SCALE GENOMIC DNA]</scope>
    <source>
        <strain evidence="4 5">8-3EHSu</strain>
    </source>
</reference>
<dbReference type="EMBL" id="SFCC01000011">
    <property type="protein sequence ID" value="RZQ61844.1"/>
    <property type="molecule type" value="Genomic_DNA"/>
</dbReference>
<evidence type="ECO:0000256" key="1">
    <source>
        <dbReference type="SAM" id="MobiDB-lite"/>
    </source>
</evidence>
<feature type="domain" description="Peptidoglycan binding-like" evidence="3">
    <location>
        <begin position="135"/>
        <end position="184"/>
    </location>
</feature>
<dbReference type="RefSeq" id="WP_130477577.1">
    <property type="nucleotide sequence ID" value="NZ_SFCC01000011.1"/>
</dbReference>
<evidence type="ECO:0000259" key="3">
    <source>
        <dbReference type="Pfam" id="PF01471"/>
    </source>
</evidence>
<dbReference type="Gene3D" id="2.40.420.20">
    <property type="match status" value="1"/>
</dbReference>
<keyword evidence="5" id="KW-1185">Reference proteome</keyword>
<dbReference type="SUPFAM" id="SSF47090">
    <property type="entry name" value="PGBD-like"/>
    <property type="match status" value="1"/>
</dbReference>
<dbReference type="Gene3D" id="1.10.101.10">
    <property type="entry name" value="PGBD-like superfamily/PGBD"/>
    <property type="match status" value="1"/>
</dbReference>
<proteinExistence type="predicted"/>
<name>A0A4Q7J752_9PSEU</name>
<gene>
    <name evidence="4" type="ORF">EWH70_23155</name>
</gene>
<evidence type="ECO:0000256" key="2">
    <source>
        <dbReference type="SAM" id="Phobius"/>
    </source>
</evidence>
<dbReference type="AlphaFoldDB" id="A0A4Q7J752"/>
<accession>A0A4Q7J752</accession>
<dbReference type="Pfam" id="PF01471">
    <property type="entry name" value="PG_binding_1"/>
    <property type="match status" value="1"/>
</dbReference>
<evidence type="ECO:0000313" key="5">
    <source>
        <dbReference type="Proteomes" id="UP000292003"/>
    </source>
</evidence>
<keyword evidence="2" id="KW-1133">Transmembrane helix</keyword>
<comment type="caution">
    <text evidence="4">The sequence shown here is derived from an EMBL/GenBank/DDBJ whole genome shotgun (WGS) entry which is preliminary data.</text>
</comment>
<feature type="compositionally biased region" description="Basic and acidic residues" evidence="1">
    <location>
        <begin position="61"/>
        <end position="70"/>
    </location>
</feature>